<comment type="caution">
    <text evidence="1">The sequence shown here is derived from an EMBL/GenBank/DDBJ whole genome shotgun (WGS) entry which is preliminary data.</text>
</comment>
<accession>A0AAV4BV85</accession>
<organism evidence="1 2">
    <name type="scientific">Plakobranchus ocellatus</name>
    <dbReference type="NCBI Taxonomy" id="259542"/>
    <lineage>
        <taxon>Eukaryota</taxon>
        <taxon>Metazoa</taxon>
        <taxon>Spiralia</taxon>
        <taxon>Lophotrochozoa</taxon>
        <taxon>Mollusca</taxon>
        <taxon>Gastropoda</taxon>
        <taxon>Heterobranchia</taxon>
        <taxon>Euthyneura</taxon>
        <taxon>Panpulmonata</taxon>
        <taxon>Sacoglossa</taxon>
        <taxon>Placobranchoidea</taxon>
        <taxon>Plakobranchidae</taxon>
        <taxon>Plakobranchus</taxon>
    </lineage>
</organism>
<keyword evidence="2" id="KW-1185">Reference proteome</keyword>
<gene>
    <name evidence="1" type="ORF">PoB_004945700</name>
</gene>
<dbReference type="EMBL" id="BLXT01005465">
    <property type="protein sequence ID" value="GFO22952.1"/>
    <property type="molecule type" value="Genomic_DNA"/>
</dbReference>
<evidence type="ECO:0000313" key="1">
    <source>
        <dbReference type="EMBL" id="GFO22952.1"/>
    </source>
</evidence>
<dbReference type="AlphaFoldDB" id="A0AAV4BV85"/>
<reference evidence="1 2" key="1">
    <citation type="journal article" date="2021" name="Elife">
        <title>Chloroplast acquisition without the gene transfer in kleptoplastic sea slugs, Plakobranchus ocellatus.</title>
        <authorList>
            <person name="Maeda T."/>
            <person name="Takahashi S."/>
            <person name="Yoshida T."/>
            <person name="Shimamura S."/>
            <person name="Takaki Y."/>
            <person name="Nagai Y."/>
            <person name="Toyoda A."/>
            <person name="Suzuki Y."/>
            <person name="Arimoto A."/>
            <person name="Ishii H."/>
            <person name="Satoh N."/>
            <person name="Nishiyama T."/>
            <person name="Hasebe M."/>
            <person name="Maruyama T."/>
            <person name="Minagawa J."/>
            <person name="Obokata J."/>
            <person name="Shigenobu S."/>
        </authorList>
    </citation>
    <scope>NUCLEOTIDE SEQUENCE [LARGE SCALE GENOMIC DNA]</scope>
</reference>
<dbReference type="Proteomes" id="UP000735302">
    <property type="component" value="Unassembled WGS sequence"/>
</dbReference>
<proteinExistence type="predicted"/>
<sequence length="85" mass="9660">MSPQLAAEPAMRTQTRENLYLITMTGLFQSYLCDLRVIGHHQVATATDMGAPVAQWIANLPRDLQFYSKFESYHWCPGLTEDLKA</sequence>
<protein>
    <submittedName>
        <fullName evidence="1">Uncharacterized protein</fullName>
    </submittedName>
</protein>
<evidence type="ECO:0000313" key="2">
    <source>
        <dbReference type="Proteomes" id="UP000735302"/>
    </source>
</evidence>
<name>A0AAV4BV85_9GAST</name>